<sequence length="340" mass="37485">MNSPDPHDQIIELRHLSGAGARGRVRRRFAGGELLRLRSGMYIATSTWLACPPSQRFKIAAHALARSLPGTVFCGEAAAVLDGLPTLGMPAAMDILATPTARAGRGKRTFAHAASGPASRELELALPPVIHRRTRPAAQVVERGELRVVERYEALADHLSTAPMGRALAVADAAQRQLSHSRGGRIEAHPRFVQACERLPYPIRQHRATTIAALALPGAESPAESLSRALMMQFGFPAPQLQHEFWDERGLVGFADFCWPELHLIGEFDGYEKYVNPEMSQGASVGDRVWKEKNREDRLRALGYRVVRWRWADLMEPAKFRRMLLGAGLSPGEPFGGLRL</sequence>
<reference evidence="1 2" key="1">
    <citation type="submission" date="2018-07" db="EMBL/GenBank/DDBJ databases">
        <title>Arthrobacter sp. nov., isolated from raw cow's milk with high bacterial count.</title>
        <authorList>
            <person name="Hahne J."/>
            <person name="Isele D."/>
            <person name="Lipski A."/>
        </authorList>
    </citation>
    <scope>NUCLEOTIDE SEQUENCE [LARGE SCALE GENOMIC DNA]</scope>
    <source>
        <strain evidence="1 2">JZ R-183</strain>
    </source>
</reference>
<proteinExistence type="predicted"/>
<evidence type="ECO:0008006" key="3">
    <source>
        <dbReference type="Google" id="ProtNLM"/>
    </source>
</evidence>
<evidence type="ECO:0000313" key="2">
    <source>
        <dbReference type="Proteomes" id="UP000273119"/>
    </source>
</evidence>
<dbReference type="EMBL" id="QQXL01000004">
    <property type="protein sequence ID" value="RKW70453.1"/>
    <property type="molecule type" value="Genomic_DNA"/>
</dbReference>
<organism evidence="1 2">
    <name type="scientific">Galactobacter caseinivorans</name>
    <dbReference type="NCBI Taxonomy" id="2676123"/>
    <lineage>
        <taxon>Bacteria</taxon>
        <taxon>Bacillati</taxon>
        <taxon>Actinomycetota</taxon>
        <taxon>Actinomycetes</taxon>
        <taxon>Micrococcales</taxon>
        <taxon>Micrococcaceae</taxon>
        <taxon>Galactobacter</taxon>
    </lineage>
</organism>
<protein>
    <recommendedName>
        <fullName evidence="3">DUF559 domain-containing protein</fullName>
    </recommendedName>
</protein>
<accession>A0A496PIX9</accession>
<dbReference type="AlphaFoldDB" id="A0A496PIX9"/>
<name>A0A496PIX9_9MICC</name>
<evidence type="ECO:0000313" key="1">
    <source>
        <dbReference type="EMBL" id="RKW70453.1"/>
    </source>
</evidence>
<comment type="caution">
    <text evidence="1">The sequence shown here is derived from an EMBL/GenBank/DDBJ whole genome shotgun (WGS) entry which is preliminary data.</text>
</comment>
<keyword evidence="2" id="KW-1185">Reference proteome</keyword>
<gene>
    <name evidence="1" type="ORF">DWQ67_08210</name>
</gene>
<dbReference type="RefSeq" id="WP_121485105.1">
    <property type="nucleotide sequence ID" value="NZ_QQXL01000004.1"/>
</dbReference>
<dbReference type="Proteomes" id="UP000273119">
    <property type="component" value="Unassembled WGS sequence"/>
</dbReference>